<dbReference type="InterPro" id="IPR050510">
    <property type="entry name" value="Cation_transp_ATPase_P-type"/>
</dbReference>
<dbReference type="GO" id="GO:1902600">
    <property type="term" value="P:proton transmembrane transport"/>
    <property type="evidence" value="ECO:0007669"/>
    <property type="project" value="TreeGrafter"/>
</dbReference>
<dbReference type="InterPro" id="IPR023298">
    <property type="entry name" value="ATPase_P-typ_TM_dom_sf"/>
</dbReference>
<dbReference type="EMBL" id="CP000254">
    <property type="protein sequence ID" value="ABD40102.1"/>
    <property type="molecule type" value="Genomic_DNA"/>
</dbReference>
<reference evidence="13" key="1">
    <citation type="journal article" date="2016" name="Stand. Genomic Sci.">
        <title>Complete genome sequence of Methanospirillum hungatei type strain JF1.</title>
        <authorList>
            <person name="Gunsalus R.P."/>
            <person name="Cook L.E."/>
            <person name="Crable B."/>
            <person name="Rohlin L."/>
            <person name="McDonald E."/>
            <person name="Mouttaki H."/>
            <person name="Sieber J.R."/>
            <person name="Poweleit N."/>
            <person name="Zhou H."/>
            <person name="Lapidus A.L."/>
            <person name="Daligault H.E."/>
            <person name="Land M."/>
            <person name="Gilna P."/>
            <person name="Ivanova N."/>
            <person name="Kyrpides N."/>
            <person name="Culley D.E."/>
            <person name="McInerney M.J."/>
        </authorList>
    </citation>
    <scope>NUCLEOTIDE SEQUENCE [LARGE SCALE GENOMIC DNA]</scope>
    <source>
        <strain evidence="13">ATCC 27890 / DSM 864 / NBRC 100397 / JF-1</strain>
    </source>
</reference>
<evidence type="ECO:0000256" key="2">
    <source>
        <dbReference type="ARBA" id="ARBA00022553"/>
    </source>
</evidence>
<dbReference type="AlphaFoldDB" id="Q2FMY9"/>
<keyword evidence="2" id="KW-0597">Phosphoprotein</keyword>
<dbReference type="PRINTS" id="PR00120">
    <property type="entry name" value="HATPASE"/>
</dbReference>
<dbReference type="STRING" id="323259.Mhun_0332"/>
<evidence type="ECO:0000256" key="8">
    <source>
        <dbReference type="ARBA" id="ARBA00022989"/>
    </source>
</evidence>
<dbReference type="SMART" id="SM00831">
    <property type="entry name" value="Cation_ATPase_N"/>
    <property type="match status" value="1"/>
</dbReference>
<dbReference type="InterPro" id="IPR006068">
    <property type="entry name" value="ATPase_P-typ_cation-transptr_C"/>
</dbReference>
<feature type="transmembrane region" description="Helical" evidence="10">
    <location>
        <begin position="255"/>
        <end position="275"/>
    </location>
</feature>
<dbReference type="SUPFAM" id="SSF81660">
    <property type="entry name" value="Metal cation-transporting ATPase, ATP-binding domain N"/>
    <property type="match status" value="1"/>
</dbReference>
<dbReference type="PRINTS" id="PR00119">
    <property type="entry name" value="CATATPASE"/>
</dbReference>
<dbReference type="Pfam" id="PF00122">
    <property type="entry name" value="E1-E2_ATPase"/>
    <property type="match status" value="1"/>
</dbReference>
<dbReference type="GO" id="GO:0005391">
    <property type="term" value="F:P-type sodium:potassium-exchanging transporter activity"/>
    <property type="evidence" value="ECO:0007669"/>
    <property type="project" value="TreeGrafter"/>
</dbReference>
<dbReference type="Gene3D" id="2.70.150.10">
    <property type="entry name" value="Calcium-transporting ATPase, cytoplasmic transduction domain A"/>
    <property type="match status" value="1"/>
</dbReference>
<dbReference type="OrthoDB" id="8588at2157"/>
<dbReference type="InterPro" id="IPR008250">
    <property type="entry name" value="ATPase_P-typ_transduc_dom_A_sf"/>
</dbReference>
<evidence type="ECO:0000256" key="10">
    <source>
        <dbReference type="SAM" id="Phobius"/>
    </source>
</evidence>
<dbReference type="Proteomes" id="UP000001941">
    <property type="component" value="Chromosome"/>
</dbReference>
<evidence type="ECO:0000256" key="6">
    <source>
        <dbReference type="ARBA" id="ARBA00022842"/>
    </source>
</evidence>
<dbReference type="Gene3D" id="1.20.1110.10">
    <property type="entry name" value="Calcium-transporting ATPase, transmembrane domain"/>
    <property type="match status" value="1"/>
</dbReference>
<dbReference type="GO" id="GO:0030007">
    <property type="term" value="P:intracellular potassium ion homeostasis"/>
    <property type="evidence" value="ECO:0007669"/>
    <property type="project" value="TreeGrafter"/>
</dbReference>
<comment type="subcellular location">
    <subcellularLocation>
        <location evidence="1">Endomembrane system</location>
        <topology evidence="1">Multi-pass membrane protein</topology>
    </subcellularLocation>
</comment>
<organism evidence="12 13">
    <name type="scientific">Methanospirillum hungatei JF-1 (strain ATCC 27890 / DSM 864 / NBRC 100397 / JF-1)</name>
    <dbReference type="NCBI Taxonomy" id="323259"/>
    <lineage>
        <taxon>Archaea</taxon>
        <taxon>Methanobacteriati</taxon>
        <taxon>Methanobacteriota</taxon>
        <taxon>Stenosarchaea group</taxon>
        <taxon>Methanomicrobia</taxon>
        <taxon>Methanomicrobiales</taxon>
        <taxon>Methanospirillaceae</taxon>
        <taxon>Methanospirillum</taxon>
    </lineage>
</organism>
<dbReference type="KEGG" id="mhu:Mhun_0332"/>
<keyword evidence="8 10" id="KW-1133">Transmembrane helix</keyword>
<dbReference type="GO" id="GO:0006883">
    <property type="term" value="P:intracellular sodium ion homeostasis"/>
    <property type="evidence" value="ECO:0007669"/>
    <property type="project" value="TreeGrafter"/>
</dbReference>
<evidence type="ECO:0000256" key="3">
    <source>
        <dbReference type="ARBA" id="ARBA00022692"/>
    </source>
</evidence>
<feature type="transmembrane region" description="Helical" evidence="10">
    <location>
        <begin position="837"/>
        <end position="857"/>
    </location>
</feature>
<evidence type="ECO:0000256" key="1">
    <source>
        <dbReference type="ARBA" id="ARBA00004127"/>
    </source>
</evidence>
<feature type="transmembrane region" description="Helical" evidence="10">
    <location>
        <begin position="91"/>
        <end position="107"/>
    </location>
</feature>
<dbReference type="SFLD" id="SFLDG00002">
    <property type="entry name" value="C1.7:_P-type_atpase_like"/>
    <property type="match status" value="1"/>
</dbReference>
<accession>Q2FMY9</accession>
<feature type="transmembrane region" description="Helical" evidence="10">
    <location>
        <begin position="877"/>
        <end position="898"/>
    </location>
</feature>
<dbReference type="GO" id="GO:0016887">
    <property type="term" value="F:ATP hydrolysis activity"/>
    <property type="evidence" value="ECO:0007669"/>
    <property type="project" value="InterPro"/>
</dbReference>
<dbReference type="InterPro" id="IPR001757">
    <property type="entry name" value="P_typ_ATPase"/>
</dbReference>
<keyword evidence="4" id="KW-0547">Nucleotide-binding</keyword>
<dbReference type="Gene3D" id="3.40.50.1000">
    <property type="entry name" value="HAD superfamily/HAD-like"/>
    <property type="match status" value="1"/>
</dbReference>
<dbReference type="Pfam" id="PF00690">
    <property type="entry name" value="Cation_ATPase_N"/>
    <property type="match status" value="1"/>
</dbReference>
<feature type="transmembrane region" description="Helical" evidence="10">
    <location>
        <begin position="59"/>
        <end position="85"/>
    </location>
</feature>
<evidence type="ECO:0000256" key="7">
    <source>
        <dbReference type="ARBA" id="ARBA00022967"/>
    </source>
</evidence>
<dbReference type="InterPro" id="IPR044492">
    <property type="entry name" value="P_typ_ATPase_HD_dom"/>
</dbReference>
<evidence type="ECO:0000313" key="13">
    <source>
        <dbReference type="Proteomes" id="UP000001941"/>
    </source>
</evidence>
<dbReference type="RefSeq" id="WP_011447397.1">
    <property type="nucleotide sequence ID" value="NC_007796.1"/>
</dbReference>
<dbReference type="PANTHER" id="PTHR43294:SF20">
    <property type="entry name" value="P-TYPE ATPASE"/>
    <property type="match status" value="1"/>
</dbReference>
<dbReference type="EnsemblBacteria" id="ABD40102">
    <property type="protein sequence ID" value="ABD40102"/>
    <property type="gene ID" value="Mhun_0332"/>
</dbReference>
<dbReference type="InterPro" id="IPR059000">
    <property type="entry name" value="ATPase_P-type_domA"/>
</dbReference>
<keyword evidence="6" id="KW-0460">Magnesium</keyword>
<feature type="transmembrane region" description="Helical" evidence="10">
    <location>
        <begin position="701"/>
        <end position="722"/>
    </location>
</feature>
<name>Q2FMY9_METHJ</name>
<dbReference type="InParanoid" id="Q2FMY9"/>
<dbReference type="GO" id="GO:0036376">
    <property type="term" value="P:sodium ion export across plasma membrane"/>
    <property type="evidence" value="ECO:0007669"/>
    <property type="project" value="TreeGrafter"/>
</dbReference>
<dbReference type="HOGENOM" id="CLU_002360_3_0_2"/>
<dbReference type="InterPro" id="IPR023214">
    <property type="entry name" value="HAD_sf"/>
</dbReference>
<proteinExistence type="predicted"/>
<dbReference type="FunFam" id="2.70.150.10:FF:000160">
    <property type="entry name" value="Sarcoplasmic/endoplasmic reticulum calcium ATPase 1"/>
    <property type="match status" value="1"/>
</dbReference>
<protein>
    <submittedName>
        <fullName evidence="12">ATPase, E1-E2 type</fullName>
    </submittedName>
</protein>
<keyword evidence="5" id="KW-0067">ATP-binding</keyword>
<evidence type="ECO:0000259" key="11">
    <source>
        <dbReference type="SMART" id="SM00831"/>
    </source>
</evidence>
<dbReference type="GO" id="GO:0005886">
    <property type="term" value="C:plasma membrane"/>
    <property type="evidence" value="ECO:0007669"/>
    <property type="project" value="TreeGrafter"/>
</dbReference>
<dbReference type="Gene3D" id="3.40.1110.10">
    <property type="entry name" value="Calcium-transporting ATPase, cytoplasmic domain N"/>
    <property type="match status" value="1"/>
</dbReference>
<keyword evidence="3 10" id="KW-0812">Transmembrane</keyword>
<dbReference type="InterPro" id="IPR004014">
    <property type="entry name" value="ATPase_P-typ_cation-transptr_N"/>
</dbReference>
<dbReference type="InterPro" id="IPR018303">
    <property type="entry name" value="ATPase_P-typ_P_site"/>
</dbReference>
<dbReference type="SFLD" id="SFLDF00027">
    <property type="entry name" value="p-type_atpase"/>
    <property type="match status" value="1"/>
</dbReference>
<dbReference type="SUPFAM" id="SSF81653">
    <property type="entry name" value="Calcium ATPase, transduction domain A"/>
    <property type="match status" value="1"/>
</dbReference>
<sequence length="905" mass="97613">MVRDTASHCRTGISWHSLSEYEIYEKLATGEKGLSSQEAATRILEFGKNELPESKRASVFTIFLSQFKSPLIYVLIAAALLSWFLDHLTDTAFITVVILVNAVIGTIQEWKAEQSAKALQQLFRITAVVTRDGHEIRIPAEELVPGDLVYLEAGTRVPADLRITQVADCSIDESVLTGESVPVTKKVTTLPEEIPISDQENMAFAGTTVVRGICRGFIVNTGICTEVGKIAVAVADTTLSKPPLIIRMEKFSQHIAVAVLVATAVLGIIAVYQGMGIIDVFFFAVALAVSAIPEGLPVALTVVLSIAAHRMAGRHVIVRKMTAVESLGSCTLIASDKTGTLTMNEQTAHIVLLPGRDSFQVTGTGYTGEGSIHTHKGEHLSETDLHQVQRLCHIAALCSEAQLERIDEGWHHSGDPIDVAFLALAHKSGLDTSLIQKSVERSLFIPFEAERRYSAAGFTDATGERFGIKGAAEAVLPHCIRMRTAAGDEEVDQALLLAKAEELAVDGYRVLAVAEAVSPGIPEDPIKSGLPPLVLLGYIGFIDPVRPDARESVESCQKAGVTVVMVTGDHPATALAIAKTLGIADTQDQILTGMEIDALGSVDIPEFFDLVQKARVFARVTPVQKLSIVDALIRMGHFVAVTGDGVNDAPALRRAHIGVAMGSGTDIAKDNAAMIITDDRFSSIVAGIEEGRFAYDNIRKVTYLLVSTGAAEVILFTCSLIAHLPLPLLAVQLLWLNLVTNGIQHVGLAFEPGEKGAMNRPPRPPSQGIFNRLMIGQILVSSVVMGLIGFIAWYSMISIGVEENTARNLAVLLFVLLENVHVFNCRSEYVSAFQMPLSRNLFLVGSVIAAQVIHQVAMHIPILQDVLGLQPVSLSQWGVLFAAACLIIVIMELFKVIWPRVNKTE</sequence>
<keyword evidence="13" id="KW-1185">Reference proteome</keyword>
<dbReference type="PROSITE" id="PS00154">
    <property type="entry name" value="ATPASE_E1_E2"/>
    <property type="match status" value="1"/>
</dbReference>
<evidence type="ECO:0000313" key="12">
    <source>
        <dbReference type="EMBL" id="ABD40102.1"/>
    </source>
</evidence>
<dbReference type="GO" id="GO:0005524">
    <property type="term" value="F:ATP binding"/>
    <property type="evidence" value="ECO:0007669"/>
    <property type="project" value="UniProtKB-KW"/>
</dbReference>
<dbReference type="FunCoup" id="Q2FMY9">
    <property type="interactions" value="40"/>
</dbReference>
<dbReference type="GO" id="GO:1990573">
    <property type="term" value="P:potassium ion import across plasma membrane"/>
    <property type="evidence" value="ECO:0007669"/>
    <property type="project" value="TreeGrafter"/>
</dbReference>
<dbReference type="SUPFAM" id="SSF81665">
    <property type="entry name" value="Calcium ATPase, transmembrane domain M"/>
    <property type="match status" value="1"/>
</dbReference>
<dbReference type="Pfam" id="PF00689">
    <property type="entry name" value="Cation_ATPase_C"/>
    <property type="match status" value="1"/>
</dbReference>
<keyword evidence="9 10" id="KW-0472">Membrane</keyword>
<dbReference type="NCBIfam" id="TIGR01494">
    <property type="entry name" value="ATPase_P-type"/>
    <property type="match status" value="3"/>
</dbReference>
<dbReference type="SUPFAM" id="SSF56784">
    <property type="entry name" value="HAD-like"/>
    <property type="match status" value="1"/>
</dbReference>
<feature type="domain" description="Cation-transporting P-type ATPase N-terminal" evidence="11">
    <location>
        <begin position="14"/>
        <end position="87"/>
    </location>
</feature>
<evidence type="ECO:0000256" key="9">
    <source>
        <dbReference type="ARBA" id="ARBA00023136"/>
    </source>
</evidence>
<dbReference type="GeneID" id="3923699"/>
<keyword evidence="7" id="KW-1278">Translocase</keyword>
<evidence type="ECO:0000256" key="5">
    <source>
        <dbReference type="ARBA" id="ARBA00022840"/>
    </source>
</evidence>
<dbReference type="GO" id="GO:0012505">
    <property type="term" value="C:endomembrane system"/>
    <property type="evidence" value="ECO:0007669"/>
    <property type="project" value="UniProtKB-SubCell"/>
</dbReference>
<dbReference type="InterPro" id="IPR023299">
    <property type="entry name" value="ATPase_P-typ_cyto_dom_N"/>
</dbReference>
<evidence type="ECO:0000256" key="4">
    <source>
        <dbReference type="ARBA" id="ARBA00022741"/>
    </source>
</evidence>
<dbReference type="PANTHER" id="PTHR43294">
    <property type="entry name" value="SODIUM/POTASSIUM-TRANSPORTING ATPASE SUBUNIT ALPHA"/>
    <property type="match status" value="1"/>
</dbReference>
<dbReference type="eggNOG" id="arCOG01578">
    <property type="taxonomic scope" value="Archaea"/>
</dbReference>
<feature type="transmembrane region" description="Helical" evidence="10">
    <location>
        <begin position="770"/>
        <end position="794"/>
    </location>
</feature>
<dbReference type="Pfam" id="PF08282">
    <property type="entry name" value="Hydrolase_3"/>
    <property type="match status" value="1"/>
</dbReference>
<dbReference type="InterPro" id="IPR036412">
    <property type="entry name" value="HAD-like_sf"/>
</dbReference>
<gene>
    <name evidence="12" type="ordered locus">Mhun_0332</name>
</gene>
<dbReference type="SFLD" id="SFLDS00003">
    <property type="entry name" value="Haloacid_Dehalogenase"/>
    <property type="match status" value="1"/>
</dbReference>
<feature type="transmembrane region" description="Helical" evidence="10">
    <location>
        <begin position="281"/>
        <end position="307"/>
    </location>
</feature>
<dbReference type="Pfam" id="PF13246">
    <property type="entry name" value="Cation_ATPase"/>
    <property type="match status" value="1"/>
</dbReference>